<feature type="signal peptide" evidence="1">
    <location>
        <begin position="1"/>
        <end position="27"/>
    </location>
</feature>
<dbReference type="EMBL" id="MJIC01000015">
    <property type="protein sequence ID" value="OFI33578.1"/>
    <property type="molecule type" value="Genomic_DNA"/>
</dbReference>
<protein>
    <submittedName>
        <fullName evidence="2">Uncharacterized protein</fullName>
    </submittedName>
</protein>
<dbReference type="OrthoDB" id="6864769at2"/>
<gene>
    <name evidence="2" type="ORF">BFC17_01925</name>
</gene>
<feature type="chain" id="PRO_5009214053" evidence="1">
    <location>
        <begin position="28"/>
        <end position="233"/>
    </location>
</feature>
<dbReference type="AlphaFoldDB" id="A0A1E8FDB7"/>
<proteinExistence type="predicted"/>
<keyword evidence="3" id="KW-1185">Reference proteome</keyword>
<accession>A0A1E8FDB7</accession>
<organism evidence="2 3">
    <name type="scientific">Alteromonas lipolytica</name>
    <dbReference type="NCBI Taxonomy" id="1856405"/>
    <lineage>
        <taxon>Bacteria</taxon>
        <taxon>Pseudomonadati</taxon>
        <taxon>Pseudomonadota</taxon>
        <taxon>Gammaproteobacteria</taxon>
        <taxon>Alteromonadales</taxon>
        <taxon>Alteromonadaceae</taxon>
        <taxon>Alteromonas/Salinimonas group</taxon>
        <taxon>Alteromonas</taxon>
    </lineage>
</organism>
<dbReference type="Proteomes" id="UP000176037">
    <property type="component" value="Unassembled WGS sequence"/>
</dbReference>
<evidence type="ECO:0000313" key="2">
    <source>
        <dbReference type="EMBL" id="OFI33578.1"/>
    </source>
</evidence>
<evidence type="ECO:0000256" key="1">
    <source>
        <dbReference type="SAM" id="SignalP"/>
    </source>
</evidence>
<sequence>MSFNSRNIKIALVSALTLLLAACGSTPQPTVPLQTNNVGADKRVVFAYVGPEDAKGTTHIYGASCLLCYGVAAGLTSSLDTHLESTVDATELEAIRDVVISEYRQHNSNISLVTLNTEVSKLKKFKGEHGFAPKDFRPLAESLNADVLVLLEMQEHGAFRSFSGYVPNGDPQGYVRGLLSTIDLKTNAYIQYLVIDEKVQPEGEWDEPTTFPGVTHAYYQAVENVKQKLADAI</sequence>
<dbReference type="RefSeq" id="WP_070177953.1">
    <property type="nucleotide sequence ID" value="NZ_BMJR01000002.1"/>
</dbReference>
<name>A0A1E8FDB7_9ALTE</name>
<dbReference type="STRING" id="1856405.BFC17_01925"/>
<reference evidence="2 3" key="1">
    <citation type="submission" date="2016-09" db="EMBL/GenBank/DDBJ databases">
        <title>Alteromonas lipolytica, a new species isolated from sea water.</title>
        <authorList>
            <person name="Wu Y.-H."/>
            <person name="Cheng H."/>
            <person name="Xu X.-W."/>
        </authorList>
    </citation>
    <scope>NUCLEOTIDE SEQUENCE [LARGE SCALE GENOMIC DNA]</scope>
    <source>
        <strain evidence="2 3">JW12</strain>
    </source>
</reference>
<evidence type="ECO:0000313" key="3">
    <source>
        <dbReference type="Proteomes" id="UP000176037"/>
    </source>
</evidence>
<keyword evidence="1" id="KW-0732">Signal</keyword>
<dbReference type="PROSITE" id="PS51257">
    <property type="entry name" value="PROKAR_LIPOPROTEIN"/>
    <property type="match status" value="1"/>
</dbReference>
<comment type="caution">
    <text evidence="2">The sequence shown here is derived from an EMBL/GenBank/DDBJ whole genome shotgun (WGS) entry which is preliminary data.</text>
</comment>